<protein>
    <submittedName>
        <fullName evidence="9">Myosin-1</fullName>
    </submittedName>
</protein>
<dbReference type="EMBL" id="BEYU01000001">
    <property type="protein sequence ID" value="GBG23812.1"/>
    <property type="molecule type" value="Genomic_DNA"/>
</dbReference>
<name>A0A2R5FYH9_9STRA</name>
<keyword evidence="2 6" id="KW-0067">ATP-binding</keyword>
<sequence>MTDSAGKGAQHILVGSKVWVNLTDERRLFEFAEVTHISDACEYSVTTLRGQQLKVAAEMLTPTHAQVVDPVEDLLHLSDFSEESLLHSLRERYEQDKFYSMVGPILVSINPYKWCDIYSQSDMASYRGKRKAQVKPHVFLTAENAYRAAVEGNGDGSATAKPGASQAIIISGESGAGKTEATKIIMKYLSSAGRQFCETKSTDGKAAPPGLEQRVLDSNPLLEAFGNAKTVRNDNSSRFGKFIEIEIDESGLIKGAKVLNYLLEKSRIIGQGEGERNYHIFYQLLRGGSAELLEKIGLSDLPEHEIVYIAEGVGLALQETNDATKFARTVHCMETVGVSEVERNAVFQTLAAVLLLGQIAIHDSRLEQQEGSRCEPDELAAAAKALGLEETELEMALCTNVVTVGGETIHTPVKATTARGKRDALAKALYALLFRWLIQRINTSLAGHAMNAVGSRQQAVLRRSASLDSTATIDSLCSPGTGRSIGILDIYGFEVFETNSFEQFAINFANERLQRHFNKHIFEVEQEEYACEGIDWSRIEFNDNKACLDLIETSNVSLLSLLDEECLMPRGSDQSLLRKLHTNHKGIHPHYVFPRFGNDACFGVAHYAGAVQYTVDGFLQKNNDSLSEGLAAVMRGSSEMWFQNLFGGARDAKSGKQRARKRAASLRPPTVSEQFRKQLNTLMSRLEACEPHFIRCIKPNEVKRPGFFHSKKCLDQLRHAGMLETIRIRDQGYALREPHEAFYRRFRVLAPTARDCSELVRYVSRIFGLNDNAQWQLGHTKVFLRRELAEKLDRTVASRLTAASRIISRTFRRSMLAKRERAALRIQAFSVRVRFVGFVRKIVRVQSFIRGMRTRAAFREELARALKRGQQKVDAAHSLWSTPDSSPQTPDSELASETDVRAEKAAAKSPAGGPSPRLFHGAMRPNAVDIATSPARPRSQSRASKTSRTPRSPRSPRASVVSLMASPDQELAILRWEQREKTVVSRLSDLNSFVLALFGQGSKTGTSAVTSPRTEGRRVSPRTMEDAVDVVFKSVQEHIRGDGDRKREEHELLRRAETAERSVEHLQAELEKIRNSAQLADKRAEEALKQCGFADASLEQERVKIETLKRENEDQALELDALRDQVRRLQKSAERREHEESKTLDMYDDDRKEPHKDAGEITSTVTAAMMQELPASITSLMKENIALMDEIVETRARHNTVLRKLAQADSRAEHAEQANETLCTLLSWRDEQIEALVKKDASALPSVPDKAFLKAINDLNPYLREIAQKYESKLPETL</sequence>
<evidence type="ECO:0000256" key="3">
    <source>
        <dbReference type="ARBA" id="ARBA00023123"/>
    </source>
</evidence>
<evidence type="ECO:0000259" key="8">
    <source>
        <dbReference type="PROSITE" id="PS51456"/>
    </source>
</evidence>
<feature type="compositionally biased region" description="Polar residues" evidence="7">
    <location>
        <begin position="1003"/>
        <end position="1013"/>
    </location>
</feature>
<dbReference type="GO" id="GO:0007015">
    <property type="term" value="P:actin filament organization"/>
    <property type="evidence" value="ECO:0007669"/>
    <property type="project" value="TreeGrafter"/>
</dbReference>
<feature type="compositionally biased region" description="Low complexity" evidence="7">
    <location>
        <begin position="933"/>
        <end position="961"/>
    </location>
</feature>
<gene>
    <name evidence="9" type="ORF">FCC1311_000322</name>
</gene>
<dbReference type="Gene3D" id="3.40.850.10">
    <property type="entry name" value="Kinesin motor domain"/>
    <property type="match status" value="1"/>
</dbReference>
<keyword evidence="3 6" id="KW-0518">Myosin</keyword>
<dbReference type="PROSITE" id="PS51456">
    <property type="entry name" value="MYOSIN_MOTOR"/>
    <property type="match status" value="1"/>
</dbReference>
<keyword evidence="10" id="KW-1185">Reference proteome</keyword>
<evidence type="ECO:0000256" key="5">
    <source>
        <dbReference type="ARBA" id="ARBA00023203"/>
    </source>
</evidence>
<dbReference type="Gene3D" id="1.20.58.530">
    <property type="match status" value="1"/>
</dbReference>
<dbReference type="GO" id="GO:0051015">
    <property type="term" value="F:actin filament binding"/>
    <property type="evidence" value="ECO:0007669"/>
    <property type="project" value="TreeGrafter"/>
</dbReference>
<feature type="region of interest" description="Disordered" evidence="7">
    <location>
        <begin position="1130"/>
        <end position="1156"/>
    </location>
</feature>
<dbReference type="GO" id="GO:0016020">
    <property type="term" value="C:membrane"/>
    <property type="evidence" value="ECO:0007669"/>
    <property type="project" value="TreeGrafter"/>
</dbReference>
<feature type="compositionally biased region" description="Low complexity" evidence="7">
    <location>
        <begin position="881"/>
        <end position="892"/>
    </location>
</feature>
<keyword evidence="4 6" id="KW-0505">Motor protein</keyword>
<evidence type="ECO:0000313" key="9">
    <source>
        <dbReference type="EMBL" id="GBG23812.1"/>
    </source>
</evidence>
<dbReference type="PROSITE" id="PS50096">
    <property type="entry name" value="IQ"/>
    <property type="match status" value="1"/>
</dbReference>
<dbReference type="Gene3D" id="1.20.120.720">
    <property type="entry name" value="Myosin VI head, motor domain, U50 subdomain"/>
    <property type="match status" value="1"/>
</dbReference>
<evidence type="ECO:0000313" key="10">
    <source>
        <dbReference type="Proteomes" id="UP000241890"/>
    </source>
</evidence>
<dbReference type="Pfam" id="PF00063">
    <property type="entry name" value="Myosin_head"/>
    <property type="match status" value="2"/>
</dbReference>
<dbReference type="InterPro" id="IPR027417">
    <property type="entry name" value="P-loop_NTPase"/>
</dbReference>
<feature type="region of interest" description="Disordered" evidence="7">
    <location>
        <begin position="874"/>
        <end position="961"/>
    </location>
</feature>
<dbReference type="PANTHER" id="PTHR13140:SF845">
    <property type="entry name" value="MYOSIN-LIKE PROTEIN"/>
    <property type="match status" value="1"/>
</dbReference>
<keyword evidence="5 6" id="KW-0009">Actin-binding</keyword>
<dbReference type="Gene3D" id="1.20.5.4820">
    <property type="match status" value="1"/>
</dbReference>
<organism evidence="9 10">
    <name type="scientific">Hondaea fermentalgiana</name>
    <dbReference type="NCBI Taxonomy" id="2315210"/>
    <lineage>
        <taxon>Eukaryota</taxon>
        <taxon>Sar</taxon>
        <taxon>Stramenopiles</taxon>
        <taxon>Bigyra</taxon>
        <taxon>Labyrinthulomycetes</taxon>
        <taxon>Thraustochytrida</taxon>
        <taxon>Thraustochytriidae</taxon>
        <taxon>Hondaea</taxon>
    </lineage>
</organism>
<dbReference type="GO" id="GO:0005524">
    <property type="term" value="F:ATP binding"/>
    <property type="evidence" value="ECO:0007669"/>
    <property type="project" value="UniProtKB-UniRule"/>
</dbReference>
<evidence type="ECO:0000256" key="6">
    <source>
        <dbReference type="PROSITE-ProRule" id="PRU00782"/>
    </source>
</evidence>
<dbReference type="AlphaFoldDB" id="A0A2R5FYH9"/>
<feature type="binding site" evidence="6">
    <location>
        <begin position="172"/>
        <end position="179"/>
    </location>
    <ligand>
        <name>ATP</name>
        <dbReference type="ChEBI" id="CHEBI:30616"/>
    </ligand>
</feature>
<dbReference type="SMART" id="SM00242">
    <property type="entry name" value="MYSc"/>
    <property type="match status" value="1"/>
</dbReference>
<dbReference type="GO" id="GO:0000146">
    <property type="term" value="F:microfilament motor activity"/>
    <property type="evidence" value="ECO:0007669"/>
    <property type="project" value="TreeGrafter"/>
</dbReference>
<dbReference type="Gene3D" id="1.10.10.820">
    <property type="match status" value="1"/>
</dbReference>
<comment type="similarity">
    <text evidence="6">Belongs to the TRAFAC class myosin-kinesin ATPase superfamily. Myosin family.</text>
</comment>
<evidence type="ECO:0000256" key="4">
    <source>
        <dbReference type="ARBA" id="ARBA00023175"/>
    </source>
</evidence>
<accession>A0A2R5FYH9</accession>
<dbReference type="InterPro" id="IPR036961">
    <property type="entry name" value="Kinesin_motor_dom_sf"/>
</dbReference>
<dbReference type="GO" id="GO:0016459">
    <property type="term" value="C:myosin complex"/>
    <property type="evidence" value="ECO:0007669"/>
    <property type="project" value="UniProtKB-KW"/>
</dbReference>
<keyword evidence="1 6" id="KW-0547">Nucleotide-binding</keyword>
<dbReference type="CDD" id="cd00124">
    <property type="entry name" value="MYSc"/>
    <property type="match status" value="1"/>
</dbReference>
<dbReference type="InParanoid" id="A0A2R5FYH9"/>
<dbReference type="GO" id="GO:0005737">
    <property type="term" value="C:cytoplasm"/>
    <property type="evidence" value="ECO:0007669"/>
    <property type="project" value="TreeGrafter"/>
</dbReference>
<feature type="domain" description="Myosin motor" evidence="8">
    <location>
        <begin position="69"/>
        <end position="800"/>
    </location>
</feature>
<feature type="region of interest" description="Actin-binding" evidence="6">
    <location>
        <begin position="679"/>
        <end position="701"/>
    </location>
</feature>
<evidence type="ECO:0000256" key="1">
    <source>
        <dbReference type="ARBA" id="ARBA00022741"/>
    </source>
</evidence>
<dbReference type="InterPro" id="IPR001609">
    <property type="entry name" value="Myosin_head_motor_dom-like"/>
</dbReference>
<evidence type="ECO:0000256" key="7">
    <source>
        <dbReference type="SAM" id="MobiDB-lite"/>
    </source>
</evidence>
<dbReference type="PRINTS" id="PR00193">
    <property type="entry name" value="MYOSINHEAVY"/>
</dbReference>
<dbReference type="PANTHER" id="PTHR13140">
    <property type="entry name" value="MYOSIN"/>
    <property type="match status" value="1"/>
</dbReference>
<reference evidence="9 10" key="1">
    <citation type="submission" date="2017-12" db="EMBL/GenBank/DDBJ databases">
        <title>Sequencing, de novo assembly and annotation of complete genome of a new Thraustochytrid species, strain FCC1311.</title>
        <authorList>
            <person name="Sedici K."/>
            <person name="Godart F."/>
            <person name="Aiese Cigliano R."/>
            <person name="Sanseverino W."/>
            <person name="Barakat M."/>
            <person name="Ortet P."/>
            <person name="Marechal E."/>
            <person name="Cagnac O."/>
            <person name="Amato A."/>
        </authorList>
    </citation>
    <scope>NUCLEOTIDE SEQUENCE [LARGE SCALE GENOMIC DNA]</scope>
</reference>
<comment type="caution">
    <text evidence="9">The sequence shown here is derived from an EMBL/GenBank/DDBJ whole genome shotgun (WGS) entry which is preliminary data.</text>
</comment>
<feature type="region of interest" description="Disordered" evidence="7">
    <location>
        <begin position="1003"/>
        <end position="1023"/>
    </location>
</feature>
<dbReference type="OrthoDB" id="6108017at2759"/>
<feature type="compositionally biased region" description="Low complexity" evidence="7">
    <location>
        <begin position="907"/>
        <end position="916"/>
    </location>
</feature>
<proteinExistence type="inferred from homology"/>
<dbReference type="SUPFAM" id="SSF52540">
    <property type="entry name" value="P-loop containing nucleoside triphosphate hydrolases"/>
    <property type="match status" value="1"/>
</dbReference>
<dbReference type="Proteomes" id="UP000241890">
    <property type="component" value="Unassembled WGS sequence"/>
</dbReference>
<evidence type="ECO:0000256" key="2">
    <source>
        <dbReference type="ARBA" id="ARBA00022840"/>
    </source>
</evidence>